<evidence type="ECO:0000256" key="1">
    <source>
        <dbReference type="ARBA" id="ARBA00022723"/>
    </source>
</evidence>
<dbReference type="FunFam" id="3.90.850.10:FF:000002">
    <property type="entry name" value="2-hydroxyhepta-2,4-diene-1,7-dioate isomerase"/>
    <property type="match status" value="1"/>
</dbReference>
<dbReference type="GO" id="GO:0019752">
    <property type="term" value="P:carboxylic acid metabolic process"/>
    <property type="evidence" value="ECO:0007669"/>
    <property type="project" value="UniProtKB-ARBA"/>
</dbReference>
<keyword evidence="5" id="KW-1185">Reference proteome</keyword>
<sequence length="274" mass="30039">MRIARFIHDNEMPQYAFVQRDEQDGKDYLVALAGFPFSGQPMTPTGERYAVDADGIRLLAPVLPSKIYGLAKNYEAHAEYMHDQGWSDEEHAPEAPVVFMKPSTSVIGPDDPIVFPPISHDMNFEPEVAVVIGRIAKNVDEEHAMDYVMGFTCTNDVTLRDLQNTDPMWTRAKGFDTACPLGPWIVTKDEFDWRDAKISFAKNGENVEAASGTTANLIHGIPEQIAFISQFSTLLPGDVILTGTPDATGSLTPGDEAVVTVEGIGQLRNIVVKG</sequence>
<dbReference type="Gene3D" id="3.90.850.10">
    <property type="entry name" value="Fumarylacetoacetase-like, C-terminal domain"/>
    <property type="match status" value="1"/>
</dbReference>
<evidence type="ECO:0000259" key="2">
    <source>
        <dbReference type="Pfam" id="PF01557"/>
    </source>
</evidence>
<dbReference type="Pfam" id="PF10370">
    <property type="entry name" value="Rv2993c-like_N"/>
    <property type="match status" value="1"/>
</dbReference>
<dbReference type="Proteomes" id="UP000469292">
    <property type="component" value="Unassembled WGS sequence"/>
</dbReference>
<protein>
    <submittedName>
        <fullName evidence="4">DUF2437 domain-containing protein</fullName>
    </submittedName>
</protein>
<evidence type="ECO:0000259" key="3">
    <source>
        <dbReference type="Pfam" id="PF10370"/>
    </source>
</evidence>
<organism evidence="4 5">
    <name type="scientific">Bifidobacterium choloepi</name>
    <dbReference type="NCBI Taxonomy" id="2614131"/>
    <lineage>
        <taxon>Bacteria</taxon>
        <taxon>Bacillati</taxon>
        <taxon>Actinomycetota</taxon>
        <taxon>Actinomycetes</taxon>
        <taxon>Bifidobacteriales</taxon>
        <taxon>Bifidobacteriaceae</taxon>
        <taxon>Bifidobacterium</taxon>
    </lineage>
</organism>
<dbReference type="GO" id="GO:0016853">
    <property type="term" value="F:isomerase activity"/>
    <property type="evidence" value="ECO:0007669"/>
    <property type="project" value="UniProtKB-ARBA"/>
</dbReference>
<dbReference type="Gene3D" id="2.30.30.370">
    <property type="entry name" value="FAH"/>
    <property type="match status" value="1"/>
</dbReference>
<reference evidence="4 5" key="1">
    <citation type="submission" date="2019-09" db="EMBL/GenBank/DDBJ databases">
        <title>Phylogenetic characterization of a novel taxon of the genus Bifidobacterium: Bifidobacterium choloepi sp. nov.</title>
        <authorList>
            <person name="Modesto M."/>
            <person name="Satti M."/>
        </authorList>
    </citation>
    <scope>NUCLEOTIDE SEQUENCE [LARGE SCALE GENOMIC DNA]</scope>
    <source>
        <strain evidence="4 5">BRDM6</strain>
    </source>
</reference>
<evidence type="ECO:0000313" key="4">
    <source>
        <dbReference type="EMBL" id="NEG70293.1"/>
    </source>
</evidence>
<proteinExistence type="predicted"/>
<dbReference type="InterPro" id="IPR011234">
    <property type="entry name" value="Fumarylacetoacetase-like_C"/>
</dbReference>
<dbReference type="PANTHER" id="PTHR11820">
    <property type="entry name" value="ACYLPYRUVASE"/>
    <property type="match status" value="1"/>
</dbReference>
<feature type="domain" description="Rv2993c-like N-terminal" evidence="3">
    <location>
        <begin position="1"/>
        <end position="61"/>
    </location>
</feature>
<dbReference type="InterPro" id="IPR036663">
    <property type="entry name" value="Fumarylacetoacetase_C_sf"/>
</dbReference>
<accession>A0A6I5NIT2</accession>
<evidence type="ECO:0000313" key="5">
    <source>
        <dbReference type="Proteomes" id="UP000469292"/>
    </source>
</evidence>
<gene>
    <name evidence="4" type="ORF">F6S87_06750</name>
</gene>
<dbReference type="InterPro" id="IPR018833">
    <property type="entry name" value="Rv2993c-like_N"/>
</dbReference>
<dbReference type="PANTHER" id="PTHR11820:SF7">
    <property type="entry name" value="ACYLPYRUVASE FAHD1, MITOCHONDRIAL"/>
    <property type="match status" value="1"/>
</dbReference>
<dbReference type="SUPFAM" id="SSF56529">
    <property type="entry name" value="FAH"/>
    <property type="match status" value="1"/>
</dbReference>
<feature type="domain" description="Fumarylacetoacetase-like C-terminal" evidence="2">
    <location>
        <begin position="66"/>
        <end position="272"/>
    </location>
</feature>
<dbReference type="RefSeq" id="WP_163227900.1">
    <property type="nucleotide sequence ID" value="NZ_VYSG01000003.1"/>
</dbReference>
<dbReference type="GO" id="GO:0046872">
    <property type="term" value="F:metal ion binding"/>
    <property type="evidence" value="ECO:0007669"/>
    <property type="project" value="UniProtKB-KW"/>
</dbReference>
<dbReference type="GO" id="GO:0018773">
    <property type="term" value="F:acetylpyruvate hydrolase activity"/>
    <property type="evidence" value="ECO:0007669"/>
    <property type="project" value="TreeGrafter"/>
</dbReference>
<comment type="caution">
    <text evidence="4">The sequence shown here is derived from an EMBL/GenBank/DDBJ whole genome shotgun (WGS) entry which is preliminary data.</text>
</comment>
<name>A0A6I5NIT2_9BIFI</name>
<keyword evidence="1" id="KW-0479">Metal-binding</keyword>
<dbReference type="AlphaFoldDB" id="A0A6I5NIT2"/>
<dbReference type="EMBL" id="VYSG01000003">
    <property type="protein sequence ID" value="NEG70293.1"/>
    <property type="molecule type" value="Genomic_DNA"/>
</dbReference>
<dbReference type="Pfam" id="PF01557">
    <property type="entry name" value="FAA_hydrolase"/>
    <property type="match status" value="1"/>
</dbReference>